<evidence type="ECO:0000259" key="1">
    <source>
        <dbReference type="PROSITE" id="PS50011"/>
    </source>
</evidence>
<reference evidence="2 3" key="1">
    <citation type="submission" date="2021-01" db="EMBL/GenBank/DDBJ databases">
        <title>Whole genome shotgun sequence of Actinoplanes couchii NBRC 106145.</title>
        <authorList>
            <person name="Komaki H."/>
            <person name="Tamura T."/>
        </authorList>
    </citation>
    <scope>NUCLEOTIDE SEQUENCE [LARGE SCALE GENOMIC DNA]</scope>
    <source>
        <strain evidence="2 3">NBRC 106145</strain>
    </source>
</reference>
<sequence length="308" mass="31920">MAQPGGVRIGWADLPGPVQRDIEQIIGGGPIVAADSQAGGFSPGTADRVRTAAGARAFVKAVTPALNEQSAELARQELRITAALPRHTAVARVLGGFDTGDWVVLVLEDIEGSHPAVPWVVPDIKAAATALRGLAGVLTPAPVAGLPTVVEKYGEEFSRWDDLAADVPDDLDPWAVAHLDQLRAAAGRGVAALSTGATLVHGDLRADNILVRADGSLVLVDWPHACVGPAWTDAVLLAINVIVHGGDPAPLLDGVDPGIVTGVLAGATALFQHRCRQPPPPGLPTVRAFQRFQADALLPWVRGALSRG</sequence>
<dbReference type="Proteomes" id="UP000612282">
    <property type="component" value="Unassembled WGS sequence"/>
</dbReference>
<dbReference type="PROSITE" id="PS00109">
    <property type="entry name" value="PROTEIN_KINASE_TYR"/>
    <property type="match status" value="1"/>
</dbReference>
<name>A0ABQ3XB32_9ACTN</name>
<dbReference type="InterPro" id="IPR000719">
    <property type="entry name" value="Prot_kinase_dom"/>
</dbReference>
<dbReference type="InterPro" id="IPR011009">
    <property type="entry name" value="Kinase-like_dom_sf"/>
</dbReference>
<protein>
    <recommendedName>
        <fullName evidence="1">Protein kinase domain-containing protein</fullName>
    </recommendedName>
</protein>
<dbReference type="InterPro" id="IPR002575">
    <property type="entry name" value="Aminoglycoside_PTrfase"/>
</dbReference>
<dbReference type="InterPro" id="IPR008266">
    <property type="entry name" value="Tyr_kinase_AS"/>
</dbReference>
<feature type="domain" description="Protein kinase" evidence="1">
    <location>
        <begin position="32"/>
        <end position="308"/>
    </location>
</feature>
<evidence type="ECO:0000313" key="2">
    <source>
        <dbReference type="EMBL" id="GID55669.1"/>
    </source>
</evidence>
<dbReference type="Pfam" id="PF01636">
    <property type="entry name" value="APH"/>
    <property type="match status" value="1"/>
</dbReference>
<dbReference type="RefSeq" id="WP_203796945.1">
    <property type="nucleotide sequence ID" value="NZ_BAAAQE010000027.1"/>
</dbReference>
<evidence type="ECO:0000313" key="3">
    <source>
        <dbReference type="Proteomes" id="UP000612282"/>
    </source>
</evidence>
<dbReference type="EMBL" id="BOMG01000052">
    <property type="protein sequence ID" value="GID55669.1"/>
    <property type="molecule type" value="Genomic_DNA"/>
</dbReference>
<comment type="caution">
    <text evidence="2">The sequence shown here is derived from an EMBL/GenBank/DDBJ whole genome shotgun (WGS) entry which is preliminary data.</text>
</comment>
<dbReference type="SUPFAM" id="SSF56112">
    <property type="entry name" value="Protein kinase-like (PK-like)"/>
    <property type="match status" value="1"/>
</dbReference>
<proteinExistence type="predicted"/>
<dbReference type="PROSITE" id="PS50011">
    <property type="entry name" value="PROTEIN_KINASE_DOM"/>
    <property type="match status" value="1"/>
</dbReference>
<accession>A0ABQ3XB32</accession>
<keyword evidence="3" id="KW-1185">Reference proteome</keyword>
<gene>
    <name evidence="2" type="ORF">Aco03nite_040730</name>
</gene>
<organism evidence="2 3">
    <name type="scientific">Actinoplanes couchii</name>
    <dbReference type="NCBI Taxonomy" id="403638"/>
    <lineage>
        <taxon>Bacteria</taxon>
        <taxon>Bacillati</taxon>
        <taxon>Actinomycetota</taxon>
        <taxon>Actinomycetes</taxon>
        <taxon>Micromonosporales</taxon>
        <taxon>Micromonosporaceae</taxon>
        <taxon>Actinoplanes</taxon>
    </lineage>
</organism>
<dbReference type="Gene3D" id="3.90.1200.10">
    <property type="match status" value="1"/>
</dbReference>